<dbReference type="SUPFAM" id="SSF55874">
    <property type="entry name" value="ATPase domain of HSP90 chaperone/DNA topoisomerase II/histidine kinase"/>
    <property type="match status" value="1"/>
</dbReference>
<dbReference type="EC" id="2.7.13.3" evidence="2"/>
<dbReference type="Pfam" id="PF08448">
    <property type="entry name" value="PAS_4"/>
    <property type="match status" value="1"/>
</dbReference>
<keyword evidence="6" id="KW-0472">Membrane</keyword>
<dbReference type="Gene3D" id="1.10.287.130">
    <property type="match status" value="1"/>
</dbReference>
<evidence type="ECO:0000259" key="8">
    <source>
        <dbReference type="PROSITE" id="PS50109"/>
    </source>
</evidence>
<organism evidence="12 13">
    <name type="scientific">Hydrogenophaga palleronii</name>
    <dbReference type="NCBI Taxonomy" id="65655"/>
    <lineage>
        <taxon>Bacteria</taxon>
        <taxon>Pseudomonadati</taxon>
        <taxon>Pseudomonadota</taxon>
        <taxon>Betaproteobacteria</taxon>
        <taxon>Burkholderiales</taxon>
        <taxon>Comamonadaceae</taxon>
        <taxon>Hydrogenophaga</taxon>
    </lineage>
</organism>
<dbReference type="EMBL" id="JAVDWU010000004">
    <property type="protein sequence ID" value="MDR7150088.1"/>
    <property type="molecule type" value="Genomic_DNA"/>
</dbReference>
<keyword evidence="13" id="KW-1185">Reference proteome</keyword>
<dbReference type="InterPro" id="IPR036890">
    <property type="entry name" value="HATPase_C_sf"/>
</dbReference>
<dbReference type="SMART" id="SM00091">
    <property type="entry name" value="PAS"/>
    <property type="match status" value="1"/>
</dbReference>
<keyword evidence="5" id="KW-0418">Kinase</keyword>
<reference evidence="12 13" key="1">
    <citation type="submission" date="2023-07" db="EMBL/GenBank/DDBJ databases">
        <title>Sorghum-associated microbial communities from plants grown in Nebraska, USA.</title>
        <authorList>
            <person name="Schachtman D."/>
        </authorList>
    </citation>
    <scope>NUCLEOTIDE SEQUENCE [LARGE SCALE GENOMIC DNA]</scope>
    <source>
        <strain evidence="12 13">4249</strain>
    </source>
</reference>
<dbReference type="InterPro" id="IPR000014">
    <property type="entry name" value="PAS"/>
</dbReference>
<feature type="domain" description="Histidine kinase" evidence="8">
    <location>
        <begin position="350"/>
        <end position="565"/>
    </location>
</feature>
<evidence type="ECO:0000256" key="4">
    <source>
        <dbReference type="ARBA" id="ARBA00022679"/>
    </source>
</evidence>
<evidence type="ECO:0000256" key="5">
    <source>
        <dbReference type="ARBA" id="ARBA00022777"/>
    </source>
</evidence>
<dbReference type="Gene3D" id="3.40.50.2300">
    <property type="match status" value="1"/>
</dbReference>
<dbReference type="SUPFAM" id="SSF52172">
    <property type="entry name" value="CheY-like"/>
    <property type="match status" value="1"/>
</dbReference>
<dbReference type="InterPro" id="IPR005467">
    <property type="entry name" value="His_kinase_dom"/>
</dbReference>
<dbReference type="Pfam" id="PF02518">
    <property type="entry name" value="HATPase_c"/>
    <property type="match status" value="1"/>
</dbReference>
<comment type="caution">
    <text evidence="12">The sequence shown here is derived from an EMBL/GenBank/DDBJ whole genome shotgun (WGS) entry which is preliminary data.</text>
</comment>
<dbReference type="SMART" id="SM00448">
    <property type="entry name" value="REC"/>
    <property type="match status" value="1"/>
</dbReference>
<dbReference type="CDD" id="cd00082">
    <property type="entry name" value="HisKA"/>
    <property type="match status" value="1"/>
</dbReference>
<dbReference type="SMART" id="SM00388">
    <property type="entry name" value="HisKA"/>
    <property type="match status" value="1"/>
</dbReference>
<dbReference type="SUPFAM" id="SSF55785">
    <property type="entry name" value="PYP-like sensor domain (PAS domain)"/>
    <property type="match status" value="1"/>
</dbReference>
<dbReference type="PROSITE" id="PS50109">
    <property type="entry name" value="HIS_KIN"/>
    <property type="match status" value="1"/>
</dbReference>
<dbReference type="PANTHER" id="PTHR42878">
    <property type="entry name" value="TWO-COMPONENT HISTIDINE KINASE"/>
    <property type="match status" value="1"/>
</dbReference>
<evidence type="ECO:0000259" key="9">
    <source>
        <dbReference type="PROSITE" id="PS50110"/>
    </source>
</evidence>
<keyword evidence="3 7" id="KW-0597">Phosphoprotein</keyword>
<dbReference type="InterPro" id="IPR036097">
    <property type="entry name" value="HisK_dim/P_sf"/>
</dbReference>
<dbReference type="NCBIfam" id="TIGR00229">
    <property type="entry name" value="sensory_box"/>
    <property type="match status" value="1"/>
</dbReference>
<dbReference type="InterPro" id="IPR003594">
    <property type="entry name" value="HATPase_dom"/>
</dbReference>
<dbReference type="RefSeq" id="WP_310315246.1">
    <property type="nucleotide sequence ID" value="NZ_JAVDWU010000004.1"/>
</dbReference>
<feature type="domain" description="PAC" evidence="11">
    <location>
        <begin position="272"/>
        <end position="325"/>
    </location>
</feature>
<dbReference type="InterPro" id="IPR000700">
    <property type="entry name" value="PAS-assoc_C"/>
</dbReference>
<protein>
    <recommendedName>
        <fullName evidence="2">histidine kinase</fullName>
        <ecNumber evidence="2">2.7.13.3</ecNumber>
    </recommendedName>
</protein>
<gene>
    <name evidence="12" type="ORF">J2W49_002046</name>
</gene>
<sequence>MADSHSRVEQDPARVLIAEDSPTQAQRLRHILEQQGYEVRVAANGRVALEMAPQFQPALIISDVVMPEMDGYELSRRVKASTGLGDIPVILVTTMSDPQDVIRGLECGADNFVLKPYDERYLLDRVRYAVINHQMRRPEDAGMGVEIYFNGQRHFITAGRLQILNLLLSTYDAAIQRNRELSRIREALEKSSSELVAANQFLDSVIENIPDMVFVKDAVDLRFVRLNRAGEQLLGYSRSEFLGKNDHDLFPRDQADRFTAKDHQALEAGTVEDIPEEPIRTREKGIRQLHTKKIPILDEHGRARYLLGISEDVTEQKEREREILRLNAALAQRAAELDDANKELESFSYSVSHDLRAPLRHINGYVQMLAGDLGEQLGEEQRRYLKVIAEASRQMGQLIDDLLEFSRMKLADMREARVDLGDLAQEVVATLEPETQGRNITWNILPLSTVAGDTAMLKQALVNLLSNAVKYTRHRDPARIEMGTAGEEDGRIVVFVRDNGAGFDMQYADKLFGVFQRLHRADEFEGTGVGLANVQRIIARHGGRIWAEAEVGKGATFYFTLKPAGA</sequence>
<feature type="domain" description="PAS" evidence="10">
    <location>
        <begin position="198"/>
        <end position="269"/>
    </location>
</feature>
<dbReference type="PANTHER" id="PTHR42878:SF15">
    <property type="entry name" value="BACTERIOPHYTOCHROME"/>
    <property type="match status" value="1"/>
</dbReference>
<accession>A0ABU1WLC0</accession>
<dbReference type="Proteomes" id="UP001265700">
    <property type="component" value="Unassembled WGS sequence"/>
</dbReference>
<dbReference type="InterPro" id="IPR003661">
    <property type="entry name" value="HisK_dim/P_dom"/>
</dbReference>
<dbReference type="Pfam" id="PF00512">
    <property type="entry name" value="HisKA"/>
    <property type="match status" value="1"/>
</dbReference>
<evidence type="ECO:0000259" key="10">
    <source>
        <dbReference type="PROSITE" id="PS50112"/>
    </source>
</evidence>
<dbReference type="Gene3D" id="3.30.565.10">
    <property type="entry name" value="Histidine kinase-like ATPase, C-terminal domain"/>
    <property type="match status" value="1"/>
</dbReference>
<keyword evidence="4" id="KW-0808">Transferase</keyword>
<proteinExistence type="predicted"/>
<dbReference type="PROSITE" id="PS50113">
    <property type="entry name" value="PAC"/>
    <property type="match status" value="1"/>
</dbReference>
<evidence type="ECO:0000256" key="1">
    <source>
        <dbReference type="ARBA" id="ARBA00000085"/>
    </source>
</evidence>
<evidence type="ECO:0000256" key="3">
    <source>
        <dbReference type="ARBA" id="ARBA00022553"/>
    </source>
</evidence>
<dbReference type="Gene3D" id="3.30.450.20">
    <property type="entry name" value="PAS domain"/>
    <property type="match status" value="1"/>
</dbReference>
<dbReference type="InterPro" id="IPR035965">
    <property type="entry name" value="PAS-like_dom_sf"/>
</dbReference>
<dbReference type="InterPro" id="IPR011006">
    <property type="entry name" value="CheY-like_superfamily"/>
</dbReference>
<evidence type="ECO:0000313" key="13">
    <source>
        <dbReference type="Proteomes" id="UP001265700"/>
    </source>
</evidence>
<dbReference type="PROSITE" id="PS50110">
    <property type="entry name" value="RESPONSE_REGULATORY"/>
    <property type="match status" value="1"/>
</dbReference>
<evidence type="ECO:0000256" key="2">
    <source>
        <dbReference type="ARBA" id="ARBA00012438"/>
    </source>
</evidence>
<dbReference type="CDD" id="cd00130">
    <property type="entry name" value="PAS"/>
    <property type="match status" value="1"/>
</dbReference>
<dbReference type="InterPro" id="IPR050351">
    <property type="entry name" value="BphY/WalK/GraS-like"/>
</dbReference>
<dbReference type="PRINTS" id="PR00344">
    <property type="entry name" value="BCTRLSENSOR"/>
</dbReference>
<dbReference type="InterPro" id="IPR001789">
    <property type="entry name" value="Sig_transdc_resp-reg_receiver"/>
</dbReference>
<dbReference type="InterPro" id="IPR013656">
    <property type="entry name" value="PAS_4"/>
</dbReference>
<dbReference type="PROSITE" id="PS50112">
    <property type="entry name" value="PAS"/>
    <property type="match status" value="1"/>
</dbReference>
<feature type="domain" description="Response regulatory" evidence="9">
    <location>
        <begin position="14"/>
        <end position="130"/>
    </location>
</feature>
<dbReference type="SMART" id="SM00387">
    <property type="entry name" value="HATPase_c"/>
    <property type="match status" value="1"/>
</dbReference>
<evidence type="ECO:0000256" key="6">
    <source>
        <dbReference type="ARBA" id="ARBA00023136"/>
    </source>
</evidence>
<evidence type="ECO:0000313" key="12">
    <source>
        <dbReference type="EMBL" id="MDR7150088.1"/>
    </source>
</evidence>
<dbReference type="InterPro" id="IPR004358">
    <property type="entry name" value="Sig_transdc_His_kin-like_C"/>
</dbReference>
<dbReference type="Pfam" id="PF00072">
    <property type="entry name" value="Response_reg"/>
    <property type="match status" value="1"/>
</dbReference>
<evidence type="ECO:0000259" key="11">
    <source>
        <dbReference type="PROSITE" id="PS50113"/>
    </source>
</evidence>
<name>A0ABU1WLC0_9BURK</name>
<dbReference type="SUPFAM" id="SSF47384">
    <property type="entry name" value="Homodimeric domain of signal transducing histidine kinase"/>
    <property type="match status" value="1"/>
</dbReference>
<feature type="modified residue" description="4-aspartylphosphate" evidence="7">
    <location>
        <position position="63"/>
    </location>
</feature>
<comment type="catalytic activity">
    <reaction evidence="1">
        <text>ATP + protein L-histidine = ADP + protein N-phospho-L-histidine.</text>
        <dbReference type="EC" id="2.7.13.3"/>
    </reaction>
</comment>
<evidence type="ECO:0000256" key="7">
    <source>
        <dbReference type="PROSITE-ProRule" id="PRU00169"/>
    </source>
</evidence>